<dbReference type="KEGG" id="kim:G3T16_18740"/>
<feature type="region of interest" description="Disordered" evidence="1">
    <location>
        <begin position="311"/>
        <end position="364"/>
    </location>
</feature>
<keyword evidence="3" id="KW-1185">Reference proteome</keyword>
<evidence type="ECO:0000256" key="1">
    <source>
        <dbReference type="SAM" id="MobiDB-lite"/>
    </source>
</evidence>
<evidence type="ECO:0000313" key="3">
    <source>
        <dbReference type="Proteomes" id="UP000477680"/>
    </source>
</evidence>
<dbReference type="Proteomes" id="UP000477680">
    <property type="component" value="Chromosome"/>
</dbReference>
<gene>
    <name evidence="2" type="ORF">G3T16_18740</name>
</gene>
<sequence>MASFTQTLINQALQDLNNTIDSLRNDQQTTESARLSSISRKEQAIREYLAARPTYHALADHIACRTNAQMLARFYSAVTGGRQPIQLLEQLGHRHPATINAILNAPKTTLVSIRDTWRSYKRRIPQYTRNLAACEEQLNKLQFERGLAEFNSTGKRTIDLEKLVNDVGRMTGVEQALARVTPENDLTYLRIYTNEIYASDARSDNEYRKDDILIEPLVLDFRLNPARAKLDIDSVLGHRYEAYDDRELIHPHWISDTEPCLGDFGPTITELEHAGDYAGVIEMYIMFLAQFDSEDSAGRYAIRWGEGHDCEHYQGDDPAPDPWSPDDSGVLVDSSPQLTAERCQAHERRRPSAPAPAPAPAPVAPTVAPPTVSPFADGSRPPYPVPVGEQFRMVADEGGLSAGTILTLRRDDTSTCPFFRTQEGREVCMAFRYLTPYSEPERSPYPSGGRPEHPVAVGDMFQVIRGGAGIAVGTIVTLSRDDRSYCPYFNTPTQSHYAISWDALAPITAAEPETEPDNPCLTGRPQGVRVGHVFRLVNGPYQGWQIGDWVELSGDYDTDTPEFRRLSDGSTANAFFRRFAPLTHDEYVGLAFDRITSETRRPYNGRPQHDVTVGDVFEVRTGDPDAPPAGAIVTLIRDDGSTCPFFSDGSDHEEHCLSFDDLNPKLITTAQNRPAPAQVPEAVPFLRPFTEMPDFAVEDYIYQVAISDNGAGWDVGDTVRLAEDPAQGDTPTFYNDDTGNDASIPWDAIAPLTHQVYLEIARERARNDERPYPMAGRPQHAVTEGDTYTLLEDAGCFEEGDVLELFTDDSTSWPTFICRGKVRDTDYDEDEAEHYYHDDIEFHVLAPLQIQNP</sequence>
<name>A0A6C0U4Q8_9GAMM</name>
<dbReference type="RefSeq" id="WP_163496559.1">
    <property type="nucleotide sequence ID" value="NZ_CP048711.1"/>
</dbReference>
<protein>
    <submittedName>
        <fullName evidence="2">Uncharacterized protein</fullName>
    </submittedName>
</protein>
<dbReference type="EMBL" id="CP048711">
    <property type="protein sequence ID" value="QIB67132.1"/>
    <property type="molecule type" value="Genomic_DNA"/>
</dbReference>
<organism evidence="2 3">
    <name type="scientific">Kineobactrum salinum</name>
    <dbReference type="NCBI Taxonomy" id="2708301"/>
    <lineage>
        <taxon>Bacteria</taxon>
        <taxon>Pseudomonadati</taxon>
        <taxon>Pseudomonadota</taxon>
        <taxon>Gammaproteobacteria</taxon>
        <taxon>Cellvibrionales</taxon>
        <taxon>Halieaceae</taxon>
        <taxon>Kineobactrum</taxon>
    </lineage>
</organism>
<proteinExistence type="predicted"/>
<accession>A0A6C0U4Q8</accession>
<feature type="compositionally biased region" description="Pro residues" evidence="1">
    <location>
        <begin position="353"/>
        <end position="364"/>
    </location>
</feature>
<dbReference type="AlphaFoldDB" id="A0A6C0U4Q8"/>
<evidence type="ECO:0000313" key="2">
    <source>
        <dbReference type="EMBL" id="QIB67132.1"/>
    </source>
</evidence>
<reference evidence="2 3" key="1">
    <citation type="submission" date="2020-02" db="EMBL/GenBank/DDBJ databases">
        <title>Genome sequencing for Kineobactrum sp. M2.</title>
        <authorList>
            <person name="Park S.-J."/>
        </authorList>
    </citation>
    <scope>NUCLEOTIDE SEQUENCE [LARGE SCALE GENOMIC DNA]</scope>
    <source>
        <strain evidence="2 3">M2</strain>
    </source>
</reference>